<feature type="transmembrane region" description="Helical" evidence="7">
    <location>
        <begin position="290"/>
        <end position="308"/>
    </location>
</feature>
<dbReference type="SUPFAM" id="SSF103473">
    <property type="entry name" value="MFS general substrate transporter"/>
    <property type="match status" value="1"/>
</dbReference>
<feature type="transmembrane region" description="Helical" evidence="7">
    <location>
        <begin position="113"/>
        <end position="131"/>
    </location>
</feature>
<dbReference type="EMBL" id="PNEN01000156">
    <property type="protein sequence ID" value="PPJ61065.1"/>
    <property type="molecule type" value="Genomic_DNA"/>
</dbReference>
<keyword evidence="10" id="KW-1185">Reference proteome</keyword>
<dbReference type="FunFam" id="1.20.1250.20:FF:000286">
    <property type="entry name" value="MFS efflux transporter"/>
    <property type="match status" value="1"/>
</dbReference>
<evidence type="ECO:0000259" key="8">
    <source>
        <dbReference type="PROSITE" id="PS50850"/>
    </source>
</evidence>
<evidence type="ECO:0000256" key="5">
    <source>
        <dbReference type="ARBA" id="ARBA00022989"/>
    </source>
</evidence>
<dbReference type="Pfam" id="PF07690">
    <property type="entry name" value="MFS_1"/>
    <property type="match status" value="1"/>
</dbReference>
<comment type="caution">
    <text evidence="9">The sequence shown here is derived from an EMBL/GenBank/DDBJ whole genome shotgun (WGS) entry which is preliminary data.</text>
</comment>
<feature type="transmembrane region" description="Helical" evidence="7">
    <location>
        <begin position="341"/>
        <end position="360"/>
    </location>
</feature>
<comment type="subcellular location">
    <subcellularLocation>
        <location evidence="1">Endomembrane system</location>
        <topology evidence="1">Multi-pass membrane protein</topology>
    </subcellularLocation>
</comment>
<evidence type="ECO:0000256" key="1">
    <source>
        <dbReference type="ARBA" id="ARBA00004127"/>
    </source>
</evidence>
<dbReference type="Gene3D" id="1.20.1250.20">
    <property type="entry name" value="MFS general substrate transporter like domains"/>
    <property type="match status" value="2"/>
</dbReference>
<evidence type="ECO:0000256" key="6">
    <source>
        <dbReference type="ARBA" id="ARBA00023136"/>
    </source>
</evidence>
<dbReference type="PROSITE" id="PS50850">
    <property type="entry name" value="MFS"/>
    <property type="match status" value="1"/>
</dbReference>
<dbReference type="AlphaFoldDB" id="A0A2S6CMU9"/>
<feature type="transmembrane region" description="Helical" evidence="7">
    <location>
        <begin position="372"/>
        <end position="397"/>
    </location>
</feature>
<evidence type="ECO:0000256" key="2">
    <source>
        <dbReference type="ARBA" id="ARBA00008335"/>
    </source>
</evidence>
<proteinExistence type="inferred from homology"/>
<feature type="transmembrane region" description="Helical" evidence="7">
    <location>
        <begin position="244"/>
        <end position="270"/>
    </location>
</feature>
<feature type="transmembrane region" description="Helical" evidence="7">
    <location>
        <begin position="315"/>
        <end position="335"/>
    </location>
</feature>
<feature type="transmembrane region" description="Helical" evidence="7">
    <location>
        <begin position="79"/>
        <end position="101"/>
    </location>
</feature>
<dbReference type="PANTHER" id="PTHR23514:SF3">
    <property type="entry name" value="BYPASS OF STOP CODON PROTEIN 6"/>
    <property type="match status" value="1"/>
</dbReference>
<dbReference type="InterPro" id="IPR036259">
    <property type="entry name" value="MFS_trans_sf"/>
</dbReference>
<feature type="domain" description="Major facilitator superfamily (MFS) profile" evidence="8">
    <location>
        <begin position="48"/>
        <end position="427"/>
    </location>
</feature>
<keyword evidence="3" id="KW-0813">Transport</keyword>
<comment type="similarity">
    <text evidence="2">Belongs to the major facilitator superfamily.</text>
</comment>
<keyword evidence="6 7" id="KW-0472">Membrane</keyword>
<feature type="transmembrane region" description="Helical" evidence="7">
    <location>
        <begin position="168"/>
        <end position="190"/>
    </location>
</feature>
<dbReference type="InterPro" id="IPR011701">
    <property type="entry name" value="MFS"/>
</dbReference>
<feature type="transmembrane region" description="Helical" evidence="7">
    <location>
        <begin position="403"/>
        <end position="423"/>
    </location>
</feature>
<keyword evidence="5 7" id="KW-1133">Transmembrane helix</keyword>
<accession>A0A2S6CMU9</accession>
<dbReference type="OrthoDB" id="413079at2759"/>
<dbReference type="PANTHER" id="PTHR23514">
    <property type="entry name" value="BYPASS OF STOP CODON PROTEIN 6"/>
    <property type="match status" value="1"/>
</dbReference>
<organism evidence="9 10">
    <name type="scientific">Cercospora berteroae</name>
    <dbReference type="NCBI Taxonomy" id="357750"/>
    <lineage>
        <taxon>Eukaryota</taxon>
        <taxon>Fungi</taxon>
        <taxon>Dikarya</taxon>
        <taxon>Ascomycota</taxon>
        <taxon>Pezizomycotina</taxon>
        <taxon>Dothideomycetes</taxon>
        <taxon>Dothideomycetidae</taxon>
        <taxon>Mycosphaerellales</taxon>
        <taxon>Mycosphaerellaceae</taxon>
        <taxon>Cercospora</taxon>
    </lineage>
</organism>
<gene>
    <name evidence="9" type="ORF">CBER1_07419</name>
</gene>
<dbReference type="STRING" id="357750.A0A2S6CMU9"/>
<keyword evidence="4 7" id="KW-0812">Transmembrane</keyword>
<protein>
    <recommendedName>
        <fullName evidence="8">Major facilitator superfamily (MFS) profile domain-containing protein</fullName>
    </recommendedName>
</protein>
<feature type="transmembrane region" description="Helical" evidence="7">
    <location>
        <begin position="202"/>
        <end position="223"/>
    </location>
</feature>
<evidence type="ECO:0000256" key="7">
    <source>
        <dbReference type="SAM" id="Phobius"/>
    </source>
</evidence>
<evidence type="ECO:0000313" key="9">
    <source>
        <dbReference type="EMBL" id="PPJ61065.1"/>
    </source>
</evidence>
<dbReference type="GO" id="GO:0016020">
    <property type="term" value="C:membrane"/>
    <property type="evidence" value="ECO:0007669"/>
    <property type="project" value="TreeGrafter"/>
</dbReference>
<dbReference type="InterPro" id="IPR051788">
    <property type="entry name" value="MFS_Transporter"/>
</dbReference>
<evidence type="ECO:0000256" key="3">
    <source>
        <dbReference type="ARBA" id="ARBA00022448"/>
    </source>
</evidence>
<sequence>MEASSTANEQTALLGEDRLCRHREERQECAGGGDEQDAKDNRLITTCRLAAAYYSFVVVGAWDGSYGSLVVYLRESYSLSYLTVSFALLAPVVGYTISAFLTSTIHNRLGYRGIALIASGCHCIAAFSAGLNPPYPLLVVIFMLAGLGNGIADASWNSWIGSMPRGNGLMGLLHGFYGIGAACSPALAAVLLERAGLKWMMFYRLLGVVSLLELFVVSMAFWGAGSKAAKSGAGEPHASIFQTFGYSSTWIISLFVFLYAATEISLADWISSYLIDVRNFGRPTGNSLTAGYWIGLTLGRVVVGFLASRMDWGKATVMGCSILCYFACFFFVLVSNTGLCALGIAMIGFFLGPLFPEAVVMQARLLPKQMQLAAIGFAVAFGSAGGSVGPFLVGIAADQQGIVVLQWFVLGMLGGCVLCWLALPRPDAKDSAYKEADNRADL</sequence>
<reference evidence="10" key="1">
    <citation type="journal article" date="2017" name="bioRxiv">
        <title>Conservation of a gene cluster reveals novel cercosporin biosynthetic mechanisms and extends production to the genus Colletotrichum.</title>
        <authorList>
            <person name="de Jonge R."/>
            <person name="Ebert M.K."/>
            <person name="Huitt-Roehl C.R."/>
            <person name="Pal P."/>
            <person name="Suttle J.C."/>
            <person name="Spanner R.E."/>
            <person name="Neubauer J.D."/>
            <person name="Jurick W.M.II."/>
            <person name="Stott K.A."/>
            <person name="Secor G.A."/>
            <person name="Thomma B.P.H.J."/>
            <person name="Van de Peer Y."/>
            <person name="Townsend C.A."/>
            <person name="Bolton M.D."/>
        </authorList>
    </citation>
    <scope>NUCLEOTIDE SEQUENCE [LARGE SCALE GENOMIC DNA]</scope>
    <source>
        <strain evidence="10">CBS538.71</strain>
    </source>
</reference>
<evidence type="ECO:0000313" key="10">
    <source>
        <dbReference type="Proteomes" id="UP000237631"/>
    </source>
</evidence>
<name>A0A2S6CMU9_9PEZI</name>
<feature type="transmembrane region" description="Helical" evidence="7">
    <location>
        <begin position="51"/>
        <end position="73"/>
    </location>
</feature>
<dbReference type="GO" id="GO:0022857">
    <property type="term" value="F:transmembrane transporter activity"/>
    <property type="evidence" value="ECO:0007669"/>
    <property type="project" value="InterPro"/>
</dbReference>
<feature type="transmembrane region" description="Helical" evidence="7">
    <location>
        <begin position="137"/>
        <end position="156"/>
    </location>
</feature>
<dbReference type="Proteomes" id="UP000237631">
    <property type="component" value="Unassembled WGS sequence"/>
</dbReference>
<dbReference type="GO" id="GO:0012505">
    <property type="term" value="C:endomembrane system"/>
    <property type="evidence" value="ECO:0007669"/>
    <property type="project" value="UniProtKB-SubCell"/>
</dbReference>
<dbReference type="InterPro" id="IPR020846">
    <property type="entry name" value="MFS_dom"/>
</dbReference>
<evidence type="ECO:0000256" key="4">
    <source>
        <dbReference type="ARBA" id="ARBA00022692"/>
    </source>
</evidence>